<gene>
    <name evidence="1" type="ORF">B6N72_16545</name>
</gene>
<proteinExistence type="predicted"/>
<comment type="caution">
    <text evidence="1">The sequence shown here is derived from an EMBL/GenBank/DDBJ whole genome shotgun (WGS) entry which is preliminary data.</text>
</comment>
<reference evidence="1" key="1">
    <citation type="submission" date="2018-07" db="EMBL/GenBank/DDBJ databases">
        <authorList>
            <consortium name="PulseNet: The National Subtyping Network for Foodborne Disease Surveillance"/>
            <person name="Tarr C.L."/>
            <person name="Trees E."/>
            <person name="Katz L.S."/>
            <person name="Carleton-Romer H.A."/>
            <person name="Stroika S."/>
            <person name="Kucerova Z."/>
            <person name="Roache K.F."/>
            <person name="Sabol A.L."/>
            <person name="Besser J."/>
            <person name="Gerner-Smidt P."/>
        </authorList>
    </citation>
    <scope>NUCLEOTIDE SEQUENCE</scope>
    <source>
        <strain evidence="1">PNUSAS009482</strain>
    </source>
</reference>
<accession>A0A5U0HAP7</accession>
<organism evidence="1">
    <name type="scientific">Salmonella enterica</name>
    <name type="common">Salmonella choleraesuis</name>
    <dbReference type="NCBI Taxonomy" id="28901"/>
    <lineage>
        <taxon>Bacteria</taxon>
        <taxon>Pseudomonadati</taxon>
        <taxon>Pseudomonadota</taxon>
        <taxon>Gammaproteobacteria</taxon>
        <taxon>Enterobacterales</taxon>
        <taxon>Enterobacteriaceae</taxon>
        <taxon>Salmonella</taxon>
    </lineage>
</organism>
<dbReference type="AlphaFoldDB" id="A0A5U0HAP7"/>
<dbReference type="EMBL" id="AAGIGS010000011">
    <property type="protein sequence ID" value="EBO3623217.1"/>
    <property type="molecule type" value="Genomic_DNA"/>
</dbReference>
<protein>
    <submittedName>
        <fullName evidence="1">Uncharacterized protein</fullName>
    </submittedName>
</protein>
<evidence type="ECO:0000313" key="1">
    <source>
        <dbReference type="EMBL" id="EBO3623217.1"/>
    </source>
</evidence>
<name>A0A5U0HAP7_SALER</name>
<sequence length="102" mass="11620">MINGAGVMTDFTQYGVFTAYREQAYDAAYCRYALLHHLSRWLMRLRCPDDTMFPVEDLHRAVDEIVLADREMRAALAQADEAAALCGKPPLYLHDLTRARKG</sequence>